<dbReference type="EMBL" id="QNRJ01000025">
    <property type="protein sequence ID" value="RBP00201.1"/>
    <property type="molecule type" value="Genomic_DNA"/>
</dbReference>
<gene>
    <name evidence="1" type="ORF">DET59_12518</name>
</gene>
<reference evidence="1 2" key="1">
    <citation type="submission" date="2018-06" db="EMBL/GenBank/DDBJ databases">
        <title>Freshwater and sediment microbial communities from various areas in North America, analyzing microbe dynamics in response to fracking.</title>
        <authorList>
            <person name="Lamendella R."/>
        </authorList>
    </citation>
    <scope>NUCLEOTIDE SEQUENCE [LARGE SCALE GENOMIC DNA]</scope>
    <source>
        <strain evidence="1 2">97B</strain>
    </source>
</reference>
<accession>A0A366ECS5</accession>
<evidence type="ECO:0000313" key="1">
    <source>
        <dbReference type="EMBL" id="RBP00201.1"/>
    </source>
</evidence>
<name>A0A366ECS5_9BACI</name>
<protein>
    <submittedName>
        <fullName evidence="1">Uncharacterized protein</fullName>
    </submittedName>
</protein>
<comment type="caution">
    <text evidence="1">The sequence shown here is derived from an EMBL/GenBank/DDBJ whole genome shotgun (WGS) entry which is preliminary data.</text>
</comment>
<dbReference type="AlphaFoldDB" id="A0A366ECS5"/>
<sequence>MLVTEYAKGNELDFRMESLKVYGVLMGLLGEERERREDGYVLVSYRELWEGCKEAGVLSGVDLGFAVMMDMVGVVEDGGLIWRERVSGGSWVRSVG</sequence>
<dbReference type="Proteomes" id="UP000252118">
    <property type="component" value="Unassembled WGS sequence"/>
</dbReference>
<organism evidence="1 2">
    <name type="scientific">Rossellomorea aquimaris</name>
    <dbReference type="NCBI Taxonomy" id="189382"/>
    <lineage>
        <taxon>Bacteria</taxon>
        <taxon>Bacillati</taxon>
        <taxon>Bacillota</taxon>
        <taxon>Bacilli</taxon>
        <taxon>Bacillales</taxon>
        <taxon>Bacillaceae</taxon>
        <taxon>Rossellomorea</taxon>
    </lineage>
</organism>
<evidence type="ECO:0000313" key="2">
    <source>
        <dbReference type="Proteomes" id="UP000252118"/>
    </source>
</evidence>
<proteinExistence type="predicted"/>